<feature type="region of interest" description="Disordered" evidence="1">
    <location>
        <begin position="1"/>
        <end position="44"/>
    </location>
</feature>
<dbReference type="AlphaFoldDB" id="A0A9D2NTF4"/>
<evidence type="ECO:0000313" key="2">
    <source>
        <dbReference type="EMBL" id="HJC37564.1"/>
    </source>
</evidence>
<dbReference type="EMBL" id="DWWK01000009">
    <property type="protein sequence ID" value="HJC37564.1"/>
    <property type="molecule type" value="Genomic_DNA"/>
</dbReference>
<dbReference type="Pfam" id="PF11007">
    <property type="entry name" value="CotJA"/>
    <property type="match status" value="1"/>
</dbReference>
<proteinExistence type="predicted"/>
<reference evidence="2" key="1">
    <citation type="journal article" date="2021" name="PeerJ">
        <title>Extensive microbial diversity within the chicken gut microbiome revealed by metagenomics and culture.</title>
        <authorList>
            <person name="Gilroy R."/>
            <person name="Ravi A."/>
            <person name="Getino M."/>
            <person name="Pursley I."/>
            <person name="Horton D.L."/>
            <person name="Alikhan N.F."/>
            <person name="Baker D."/>
            <person name="Gharbi K."/>
            <person name="Hall N."/>
            <person name="Watson M."/>
            <person name="Adriaenssens E.M."/>
            <person name="Foster-Nyarko E."/>
            <person name="Jarju S."/>
            <person name="Secka A."/>
            <person name="Antonio M."/>
            <person name="Oren A."/>
            <person name="Chaudhuri R.R."/>
            <person name="La Ragione R."/>
            <person name="Hildebrand F."/>
            <person name="Pallen M.J."/>
        </authorList>
    </citation>
    <scope>NUCLEOTIDE SEQUENCE</scope>
    <source>
        <strain evidence="2">ChiGjej1B1-1692</strain>
    </source>
</reference>
<accession>A0A9D2NTF4</accession>
<gene>
    <name evidence="2" type="ORF">H9757_00640</name>
</gene>
<evidence type="ECO:0000256" key="1">
    <source>
        <dbReference type="SAM" id="MobiDB-lite"/>
    </source>
</evidence>
<sequence>MASTPRNAGFYGNRGNVRRSVPVPQNSPSARYRQEDCGHSRSDSLNGMPLAMAYVPWQQWQNIYEPCRALERGTIFEELDKPFLGKGGRRQ</sequence>
<comment type="caution">
    <text evidence="2">The sequence shown here is derived from an EMBL/GenBank/DDBJ whole genome shotgun (WGS) entry which is preliminary data.</text>
</comment>
<name>A0A9D2NTF4_9FIRM</name>
<dbReference type="InterPro" id="IPR020256">
    <property type="entry name" value="Spore_coat_CotJA"/>
</dbReference>
<feature type="compositionally biased region" description="Basic and acidic residues" evidence="1">
    <location>
        <begin position="32"/>
        <end position="42"/>
    </location>
</feature>
<dbReference type="Proteomes" id="UP000823894">
    <property type="component" value="Unassembled WGS sequence"/>
</dbReference>
<organism evidence="2 3">
    <name type="scientific">Candidatus Mediterraneibacter faecigallinarum</name>
    <dbReference type="NCBI Taxonomy" id="2838669"/>
    <lineage>
        <taxon>Bacteria</taxon>
        <taxon>Bacillati</taxon>
        <taxon>Bacillota</taxon>
        <taxon>Clostridia</taxon>
        <taxon>Lachnospirales</taxon>
        <taxon>Lachnospiraceae</taxon>
        <taxon>Mediterraneibacter</taxon>
    </lineage>
</organism>
<evidence type="ECO:0000313" key="3">
    <source>
        <dbReference type="Proteomes" id="UP000823894"/>
    </source>
</evidence>
<protein>
    <submittedName>
        <fullName evidence="2">Spore coat associated protein CotJA</fullName>
    </submittedName>
</protein>
<reference evidence="2" key="2">
    <citation type="submission" date="2021-04" db="EMBL/GenBank/DDBJ databases">
        <authorList>
            <person name="Gilroy R."/>
        </authorList>
    </citation>
    <scope>NUCLEOTIDE SEQUENCE</scope>
    <source>
        <strain evidence="2">ChiGjej1B1-1692</strain>
    </source>
</reference>